<keyword evidence="3 7" id="KW-1133">Transmembrane helix</keyword>
<feature type="transmembrane region" description="Helical" evidence="7">
    <location>
        <begin position="6"/>
        <end position="25"/>
    </location>
</feature>
<name>A0ABQ6X3Y7_9EURO</name>
<organism evidence="9 10">
    <name type="scientific">Aspergillus pseudocaelatus</name>
    <dbReference type="NCBI Taxonomy" id="1825620"/>
    <lineage>
        <taxon>Eukaryota</taxon>
        <taxon>Fungi</taxon>
        <taxon>Dikarya</taxon>
        <taxon>Ascomycota</taxon>
        <taxon>Pezizomycotina</taxon>
        <taxon>Eurotiomycetes</taxon>
        <taxon>Eurotiomycetidae</taxon>
        <taxon>Eurotiales</taxon>
        <taxon>Aspergillaceae</taxon>
        <taxon>Aspergillus</taxon>
        <taxon>Aspergillus subgen. Circumdati</taxon>
    </lineage>
</organism>
<evidence type="ECO:0000256" key="5">
    <source>
        <dbReference type="ARBA" id="ARBA00038359"/>
    </source>
</evidence>
<dbReference type="Pfam" id="PF20684">
    <property type="entry name" value="Fung_rhodopsin"/>
    <property type="match status" value="1"/>
</dbReference>
<dbReference type="PANTHER" id="PTHR33048">
    <property type="entry name" value="PTH11-LIKE INTEGRAL MEMBRANE PROTEIN (AFU_ORTHOLOGUE AFUA_5G11245)"/>
    <property type="match status" value="1"/>
</dbReference>
<gene>
    <name evidence="9" type="ORF">BDV36DRAFT_309834</name>
</gene>
<feature type="transmembrane region" description="Helical" evidence="7">
    <location>
        <begin position="197"/>
        <end position="216"/>
    </location>
</feature>
<evidence type="ECO:0000256" key="4">
    <source>
        <dbReference type="ARBA" id="ARBA00023136"/>
    </source>
</evidence>
<feature type="region of interest" description="Disordered" evidence="6">
    <location>
        <begin position="360"/>
        <end position="382"/>
    </location>
</feature>
<evidence type="ECO:0000313" key="10">
    <source>
        <dbReference type="Proteomes" id="UP000325395"/>
    </source>
</evidence>
<dbReference type="EMBL" id="ML735692">
    <property type="protein sequence ID" value="KAE8422851.1"/>
    <property type="molecule type" value="Genomic_DNA"/>
</dbReference>
<dbReference type="InterPro" id="IPR052337">
    <property type="entry name" value="SAT4-like"/>
</dbReference>
<feature type="domain" description="Rhodopsin" evidence="8">
    <location>
        <begin position="26"/>
        <end position="267"/>
    </location>
</feature>
<feature type="transmembrane region" description="Helical" evidence="7">
    <location>
        <begin position="45"/>
        <end position="62"/>
    </location>
</feature>
<evidence type="ECO:0000313" key="9">
    <source>
        <dbReference type="EMBL" id="KAE8422851.1"/>
    </source>
</evidence>
<dbReference type="PANTHER" id="PTHR33048:SF110">
    <property type="entry name" value="UBID FAMILY DECARBOXYLASE"/>
    <property type="match status" value="1"/>
</dbReference>
<sequence>MDHYSTSVVIESWCLYGIGICLIGCRLASRRIRLGSWKKLQIDDVLMCIIALSFTGVTYTVSEMAQMNNDLVLEDLASSSRTTEQSSYRSKISVTMEQLSVVSLWMIKGCLLLLYNRLTLRTREHRLVQLVAVYVIVTFIVLEILFWAVWCVPPQKYWQCTRFWNHLITTTVLNISSDLLILSIPIPLLIRLQISRIKKIATCAVFSLGGLVYYNLSGTHRAVFLVSLPCSMLIPAELYNDCFQRWHIAEIATAVYTSNIPLLWPLYYSQPVEPHRPIRAPRQIIPFPTRSIHRQNSKHSIIRVSYERDESKAMLHELALVTPRERGYSAIISGFPGTDPRTSKDITVQRTVEIVHEPLNDSTWTGDSMISPPSPSWRRSEQ</sequence>
<protein>
    <recommendedName>
        <fullName evidence="8">Rhodopsin domain-containing protein</fullName>
    </recommendedName>
</protein>
<keyword evidence="10" id="KW-1185">Reference proteome</keyword>
<evidence type="ECO:0000259" key="8">
    <source>
        <dbReference type="Pfam" id="PF20684"/>
    </source>
</evidence>
<evidence type="ECO:0000256" key="2">
    <source>
        <dbReference type="ARBA" id="ARBA00022692"/>
    </source>
</evidence>
<comment type="similarity">
    <text evidence="5">Belongs to the SAT4 family.</text>
</comment>
<feature type="transmembrane region" description="Helical" evidence="7">
    <location>
        <begin position="127"/>
        <end position="150"/>
    </location>
</feature>
<evidence type="ECO:0000256" key="7">
    <source>
        <dbReference type="SAM" id="Phobius"/>
    </source>
</evidence>
<feature type="transmembrane region" description="Helical" evidence="7">
    <location>
        <begin position="98"/>
        <end position="115"/>
    </location>
</feature>
<evidence type="ECO:0000256" key="1">
    <source>
        <dbReference type="ARBA" id="ARBA00004141"/>
    </source>
</evidence>
<keyword evidence="2 7" id="KW-0812">Transmembrane</keyword>
<dbReference type="InterPro" id="IPR049326">
    <property type="entry name" value="Rhodopsin_dom_fungi"/>
</dbReference>
<comment type="subcellular location">
    <subcellularLocation>
        <location evidence="1">Membrane</location>
        <topology evidence="1">Multi-pass membrane protein</topology>
    </subcellularLocation>
</comment>
<reference evidence="9 10" key="1">
    <citation type="submission" date="2019-04" db="EMBL/GenBank/DDBJ databases">
        <authorList>
            <consortium name="DOE Joint Genome Institute"/>
            <person name="Mondo S."/>
            <person name="Kjaerbolling I."/>
            <person name="Vesth T."/>
            <person name="Frisvad J.C."/>
            <person name="Nybo J.L."/>
            <person name="Theobald S."/>
            <person name="Kildgaard S."/>
            <person name="Isbrandt T."/>
            <person name="Kuo A."/>
            <person name="Sato A."/>
            <person name="Lyhne E.K."/>
            <person name="Kogle M.E."/>
            <person name="Wiebenga A."/>
            <person name="Kun R.S."/>
            <person name="Lubbers R.J."/>
            <person name="Makela M.R."/>
            <person name="Barry K."/>
            <person name="Chovatia M."/>
            <person name="Clum A."/>
            <person name="Daum C."/>
            <person name="Haridas S."/>
            <person name="He G."/>
            <person name="LaButti K."/>
            <person name="Lipzen A."/>
            <person name="Riley R."/>
            <person name="Salamov A."/>
            <person name="Simmons B.A."/>
            <person name="Magnuson J.K."/>
            <person name="Henrissat B."/>
            <person name="Mortensen U.H."/>
            <person name="Larsen T.O."/>
            <person name="Devries R.P."/>
            <person name="Grigoriev I.V."/>
            <person name="Machida M."/>
            <person name="Baker S.E."/>
            <person name="Andersen M.R."/>
            <person name="Cantor M.N."/>
            <person name="Hua S.X."/>
        </authorList>
    </citation>
    <scope>NUCLEOTIDE SEQUENCE [LARGE SCALE GENOMIC DNA]</scope>
    <source>
        <strain evidence="9 10">CBS 117616</strain>
    </source>
</reference>
<evidence type="ECO:0000256" key="3">
    <source>
        <dbReference type="ARBA" id="ARBA00022989"/>
    </source>
</evidence>
<feature type="transmembrane region" description="Helical" evidence="7">
    <location>
        <begin position="170"/>
        <end position="190"/>
    </location>
</feature>
<proteinExistence type="inferred from homology"/>
<evidence type="ECO:0000256" key="6">
    <source>
        <dbReference type="SAM" id="MobiDB-lite"/>
    </source>
</evidence>
<accession>A0ABQ6X3Y7</accession>
<keyword evidence="4 7" id="KW-0472">Membrane</keyword>
<dbReference type="Proteomes" id="UP000325395">
    <property type="component" value="Unassembled WGS sequence"/>
</dbReference>